<accession>A0A2T2YJT6</accession>
<name>A0A2T2YJT6_9BACT</name>
<reference evidence="2 3" key="1">
    <citation type="submission" date="2018-03" db="EMBL/GenBank/DDBJ databases">
        <title>Adhaeribacter sp. HMF7605 Genome sequencing and assembly.</title>
        <authorList>
            <person name="Kang H."/>
            <person name="Kang J."/>
            <person name="Cha I."/>
            <person name="Kim H."/>
            <person name="Joh K."/>
        </authorList>
    </citation>
    <scope>NUCLEOTIDE SEQUENCE [LARGE SCALE GENOMIC DNA]</scope>
    <source>
        <strain evidence="2 3">HMF7605</strain>
    </source>
</reference>
<feature type="transmembrane region" description="Helical" evidence="1">
    <location>
        <begin position="6"/>
        <end position="23"/>
    </location>
</feature>
<evidence type="ECO:0000313" key="2">
    <source>
        <dbReference type="EMBL" id="PSR55783.1"/>
    </source>
</evidence>
<comment type="caution">
    <text evidence="2">The sequence shown here is derived from an EMBL/GenBank/DDBJ whole genome shotgun (WGS) entry which is preliminary data.</text>
</comment>
<sequence length="330" mass="38088">MFNFLTTLPAILGIIGFVIYLILKKSITEDPIIKSILEKLRYNEPGFYNQLDKLSDSEKVKILKTDYRLRDKISEGDRKLLDKSLTNQYRTNLFVYSLCAILLLVGIYLFTRPVPLQIDNIQVQNTDSRDNNQIVDLDPITVTWTSSGKNGDILVALENIETGKQTKRYRALASDGEIIFKSDNYDNYDKILSNRFPNESNKIRAIVYSGQESFKSKPFEIKVGVKIICLPEESDKLVFNAIIDQRIIDNFHFAPRLTLFKDEHFNNKETFEAPEFSSRPTLVIRNTKDFTISNFALSVNPRDIVNTKVYRTDVESLKVAFMELKNKQNK</sequence>
<dbReference type="EMBL" id="PYFT01000001">
    <property type="protein sequence ID" value="PSR55783.1"/>
    <property type="molecule type" value="Genomic_DNA"/>
</dbReference>
<keyword evidence="1" id="KW-1133">Transmembrane helix</keyword>
<keyword evidence="1" id="KW-0472">Membrane</keyword>
<gene>
    <name evidence="2" type="ORF">AHMF7605_20915</name>
</gene>
<evidence type="ECO:0000256" key="1">
    <source>
        <dbReference type="SAM" id="Phobius"/>
    </source>
</evidence>
<dbReference type="Proteomes" id="UP000240357">
    <property type="component" value="Unassembled WGS sequence"/>
</dbReference>
<dbReference type="RefSeq" id="WP_106931964.1">
    <property type="nucleotide sequence ID" value="NZ_PYFT01000001.1"/>
</dbReference>
<keyword evidence="3" id="KW-1185">Reference proteome</keyword>
<keyword evidence="1" id="KW-0812">Transmembrane</keyword>
<organism evidence="2 3">
    <name type="scientific">Adhaeribacter arboris</name>
    <dbReference type="NCBI Taxonomy" id="2072846"/>
    <lineage>
        <taxon>Bacteria</taxon>
        <taxon>Pseudomonadati</taxon>
        <taxon>Bacteroidota</taxon>
        <taxon>Cytophagia</taxon>
        <taxon>Cytophagales</taxon>
        <taxon>Hymenobacteraceae</taxon>
        <taxon>Adhaeribacter</taxon>
    </lineage>
</organism>
<proteinExistence type="predicted"/>
<dbReference type="OrthoDB" id="8194095at2"/>
<evidence type="ECO:0000313" key="3">
    <source>
        <dbReference type="Proteomes" id="UP000240357"/>
    </source>
</evidence>
<protein>
    <submittedName>
        <fullName evidence="2">Uncharacterized protein</fullName>
    </submittedName>
</protein>
<feature type="transmembrane region" description="Helical" evidence="1">
    <location>
        <begin position="93"/>
        <end position="111"/>
    </location>
</feature>
<dbReference type="AlphaFoldDB" id="A0A2T2YJT6"/>